<keyword evidence="3" id="KW-1185">Reference proteome</keyword>
<dbReference type="RefSeq" id="WP_340275556.1">
    <property type="nucleotide sequence ID" value="NZ_JBAKIA010000011.1"/>
</dbReference>
<evidence type="ECO:0000313" key="3">
    <source>
        <dbReference type="Proteomes" id="UP001385499"/>
    </source>
</evidence>
<proteinExistence type="predicted"/>
<protein>
    <submittedName>
        <fullName evidence="2">Uncharacterized protein</fullName>
    </submittedName>
</protein>
<dbReference type="EMBL" id="JBAKIA010000011">
    <property type="protein sequence ID" value="MEJ8475461.1"/>
    <property type="molecule type" value="Genomic_DNA"/>
</dbReference>
<organism evidence="2 3">
    <name type="scientific">Roseibium algae</name>
    <dbReference type="NCBI Taxonomy" id="3123038"/>
    <lineage>
        <taxon>Bacteria</taxon>
        <taxon>Pseudomonadati</taxon>
        <taxon>Pseudomonadota</taxon>
        <taxon>Alphaproteobacteria</taxon>
        <taxon>Hyphomicrobiales</taxon>
        <taxon>Stappiaceae</taxon>
        <taxon>Roseibium</taxon>
    </lineage>
</organism>
<feature type="transmembrane region" description="Helical" evidence="1">
    <location>
        <begin position="338"/>
        <end position="362"/>
    </location>
</feature>
<reference evidence="2 3" key="1">
    <citation type="submission" date="2024-02" db="EMBL/GenBank/DDBJ databases">
        <title>Roseibium algae sp. nov., isolated from marine alga (Grateloupia sp.), showing potential in myo-inositol conversion.</title>
        <authorList>
            <person name="Wang Y."/>
        </authorList>
    </citation>
    <scope>NUCLEOTIDE SEQUENCE [LARGE SCALE GENOMIC DNA]</scope>
    <source>
        <strain evidence="2 3">H3510</strain>
    </source>
</reference>
<keyword evidence="1" id="KW-1133">Transmembrane helix</keyword>
<evidence type="ECO:0000256" key="1">
    <source>
        <dbReference type="SAM" id="Phobius"/>
    </source>
</evidence>
<keyword evidence="1" id="KW-0472">Membrane</keyword>
<name>A0ABU8TMQ8_9HYPH</name>
<dbReference type="Proteomes" id="UP001385499">
    <property type="component" value="Unassembled WGS sequence"/>
</dbReference>
<keyword evidence="1" id="KW-0812">Transmembrane</keyword>
<comment type="caution">
    <text evidence="2">The sequence shown here is derived from an EMBL/GenBank/DDBJ whole genome shotgun (WGS) entry which is preliminary data.</text>
</comment>
<gene>
    <name evidence="2" type="ORF">V6575_15300</name>
</gene>
<accession>A0ABU8TMQ8</accession>
<sequence>MWRDMRQSLEALDQDWDVWTDWYDDRLQGRPANPDLEVARVTLPEDLWQQGPEVVNARIRELIAEYAPPAEAIDLDQRPAPYGFSWKNHRIEAEPMREAPLDLTIAEDILDELRKKAAATLAGLAGNHADPRTVASVSAFLECIQNEASQIREGRLLMRFRALEADAAAFADPGSEREQSIRSTVSDFVVSAEDLISLYPGLRIMEANRQAMRFKTDESTHGAFREAVGKLTEIASASPVVGTSAIEALQEGAAEQDSLTVIIEASGNEVARAEAIEKRAMIAGLQALDVRNFVSSAVKKCGEELGPVAEDSWKEVKAAIPKGIGKGVEGAVSGSVKVGVAALVASIAGPVIGIGALIASFAPLGKRAEKVKEVVDEEKDTRVGDDEPLGF</sequence>
<evidence type="ECO:0000313" key="2">
    <source>
        <dbReference type="EMBL" id="MEJ8475461.1"/>
    </source>
</evidence>